<dbReference type="InterPro" id="IPR000878">
    <property type="entry name" value="4pyrrol_Mease"/>
</dbReference>
<gene>
    <name evidence="21" type="ORF">PEGY_LOCUS5517</name>
</gene>
<comment type="similarity">
    <text evidence="2 17">Belongs to the precorrin methyltransferase family.</text>
</comment>
<evidence type="ECO:0000256" key="16">
    <source>
        <dbReference type="ARBA" id="ARBA00055636"/>
    </source>
</evidence>
<accession>A0A9W4P4F2</accession>
<evidence type="ECO:0000256" key="1">
    <source>
        <dbReference type="ARBA" id="ARBA00005010"/>
    </source>
</evidence>
<dbReference type="InterPro" id="IPR006366">
    <property type="entry name" value="CobA/CysG_C"/>
</dbReference>
<name>A0A9W4P4F2_9EURO</name>
<dbReference type="InterPro" id="IPR028162">
    <property type="entry name" value="Met8_C"/>
</dbReference>
<dbReference type="GO" id="GO:0009086">
    <property type="term" value="P:methionine biosynthetic process"/>
    <property type="evidence" value="ECO:0007669"/>
    <property type="project" value="UniProtKB-KW"/>
</dbReference>
<evidence type="ECO:0008006" key="23">
    <source>
        <dbReference type="Google" id="ProtNLM"/>
    </source>
</evidence>
<dbReference type="PANTHER" id="PTHR45790:SF6">
    <property type="entry name" value="UROPORPHYRINOGEN-III C-METHYLTRANSFERASE"/>
    <property type="match status" value="1"/>
</dbReference>
<comment type="catalytic activity">
    <reaction evidence="15">
        <text>uroporphyrinogen III + 2 S-adenosyl-L-methionine = precorrin-2 + 2 S-adenosyl-L-homocysteine + H(+)</text>
        <dbReference type="Rhea" id="RHEA:32459"/>
        <dbReference type="ChEBI" id="CHEBI:15378"/>
        <dbReference type="ChEBI" id="CHEBI:57308"/>
        <dbReference type="ChEBI" id="CHEBI:57856"/>
        <dbReference type="ChEBI" id="CHEBI:58827"/>
        <dbReference type="ChEBI" id="CHEBI:59789"/>
        <dbReference type="EC" id="2.1.1.107"/>
    </reaction>
</comment>
<evidence type="ECO:0000259" key="20">
    <source>
        <dbReference type="Pfam" id="PF14824"/>
    </source>
</evidence>
<evidence type="ECO:0000256" key="11">
    <source>
        <dbReference type="ARBA" id="ARBA00023239"/>
    </source>
</evidence>
<dbReference type="InterPro" id="IPR014776">
    <property type="entry name" value="4pyrrole_Mease_sub2"/>
</dbReference>
<dbReference type="PANTHER" id="PTHR45790">
    <property type="entry name" value="SIROHEME SYNTHASE-RELATED"/>
    <property type="match status" value="1"/>
</dbReference>
<dbReference type="EMBL" id="CAJVRC010000863">
    <property type="protein sequence ID" value="CAG8898955.1"/>
    <property type="molecule type" value="Genomic_DNA"/>
</dbReference>
<dbReference type="GO" id="GO:0004851">
    <property type="term" value="F:uroporphyrin-III C-methyltransferase activity"/>
    <property type="evidence" value="ECO:0007669"/>
    <property type="project" value="UniProtKB-EC"/>
</dbReference>
<dbReference type="Pfam" id="PF00590">
    <property type="entry name" value="TP_methylase"/>
    <property type="match status" value="1"/>
</dbReference>
<keyword evidence="10" id="KW-0486">Methionine biosynthesis</keyword>
<proteinExistence type="inferred from homology"/>
<dbReference type="InterPro" id="IPR035996">
    <property type="entry name" value="4pyrrol_Methylase_sf"/>
</dbReference>
<dbReference type="Pfam" id="PF14824">
    <property type="entry name" value="Sirohm_synth_M"/>
    <property type="match status" value="1"/>
</dbReference>
<sequence length="562" mass="61106">MKDASCDPSPLAPLMAAWNTEAQVHLIVGSSPLAAARCARSLEVGATPIIIAPETDDMHFTLSEYIANGSAQWIRHEFQDKDLTTLGREEVDHIVDLVFVTLGGNNSLSPHISKLCRRLRIPVNVSDAPELCSFTLLSTYSDGPLHIGITTSGRGCKLASRLRREIAAFLPQNLGTAIDRLGAVRRRLWEEDNAAGLVEGIFDREDDDSTGQKYTFNNLVTEGDAAAAKTRRVRWLSQICEYWPLRKLVSITDADMDAILKAYTSGNDTINGTNGLEAPSKKGKIVLAGSGPGHPDLLTRATYNAIHNADIILADKLVPAPVLDLIPRRTEVHIARKFPGNADQAQEEFLVMGLAALKQGRQVLRLKQGDPYLYGRGAEEFEFFRKEGYSPVVLPGVTSAMSASLFADIPATHRGVSDQVLVCTGTGRKGAAPNPPTYVPTQTVVFLMALHRLSVLVESLTTFPAGDTDSQSRTPWPKETPCAIVERASCPDQRVIRSTLEHVCLAFEEAGSRPPGLLVVGASCHVLHNPQGQRWVIEEGFHGLDEVRSEVDTVAASVDENQ</sequence>
<evidence type="ECO:0000256" key="7">
    <source>
        <dbReference type="ARBA" id="ARBA00022691"/>
    </source>
</evidence>
<dbReference type="Pfam" id="PF13241">
    <property type="entry name" value="NAD_binding_7"/>
    <property type="match status" value="1"/>
</dbReference>
<feature type="domain" description="Siroheme synthase central" evidence="20">
    <location>
        <begin position="142"/>
        <end position="168"/>
    </location>
</feature>
<comment type="catalytic activity">
    <reaction evidence="14">
        <text>precorrin-2 + NAD(+) = sirohydrochlorin + NADH + 2 H(+)</text>
        <dbReference type="Rhea" id="RHEA:15613"/>
        <dbReference type="ChEBI" id="CHEBI:15378"/>
        <dbReference type="ChEBI" id="CHEBI:57540"/>
        <dbReference type="ChEBI" id="CHEBI:57945"/>
        <dbReference type="ChEBI" id="CHEBI:58351"/>
        <dbReference type="ChEBI" id="CHEBI:58827"/>
        <dbReference type="EC" id="1.3.1.76"/>
    </reaction>
</comment>
<dbReference type="Gene3D" id="3.30.950.10">
    <property type="entry name" value="Methyltransferase, Cobalt-precorrin-4 Transmethylase, Domain 2"/>
    <property type="match status" value="1"/>
</dbReference>
<dbReference type="SUPFAM" id="SSF75615">
    <property type="entry name" value="Siroheme synthase middle domains-like"/>
    <property type="match status" value="1"/>
</dbReference>
<dbReference type="Gene3D" id="3.40.1010.10">
    <property type="entry name" value="Cobalt-precorrin-4 Transmethylase, Domain 1"/>
    <property type="match status" value="1"/>
</dbReference>
<dbReference type="Gene3D" id="3.40.50.720">
    <property type="entry name" value="NAD(P)-binding Rossmann-like Domain"/>
    <property type="match status" value="1"/>
</dbReference>
<evidence type="ECO:0000313" key="21">
    <source>
        <dbReference type="EMBL" id="CAG8898955.1"/>
    </source>
</evidence>
<dbReference type="InterPro" id="IPR012066">
    <property type="entry name" value="Met1_fungi"/>
</dbReference>
<organism evidence="21 22">
    <name type="scientific">Penicillium egyptiacum</name>
    <dbReference type="NCBI Taxonomy" id="1303716"/>
    <lineage>
        <taxon>Eukaryota</taxon>
        <taxon>Fungi</taxon>
        <taxon>Dikarya</taxon>
        <taxon>Ascomycota</taxon>
        <taxon>Pezizomycotina</taxon>
        <taxon>Eurotiomycetes</taxon>
        <taxon>Eurotiomycetidae</taxon>
        <taxon>Eurotiales</taxon>
        <taxon>Aspergillaceae</taxon>
        <taxon>Penicillium</taxon>
    </lineage>
</organism>
<dbReference type="GO" id="GO:0016829">
    <property type="term" value="F:lyase activity"/>
    <property type="evidence" value="ECO:0007669"/>
    <property type="project" value="UniProtKB-KW"/>
</dbReference>
<dbReference type="InterPro" id="IPR006367">
    <property type="entry name" value="Sirohaem_synthase_N"/>
</dbReference>
<dbReference type="FunFam" id="3.40.1010.10:FF:000006">
    <property type="entry name" value="Siroheme synthase, putative"/>
    <property type="match status" value="1"/>
</dbReference>
<dbReference type="InterPro" id="IPR036291">
    <property type="entry name" value="NAD(P)-bd_dom_sf"/>
</dbReference>
<keyword evidence="3" id="KW-0169">Cobalamin biosynthesis</keyword>
<keyword evidence="7" id="KW-0949">S-adenosyl-L-methionine</keyword>
<protein>
    <recommendedName>
        <fullName evidence="23">Precorrin-2 dehydrogenase</fullName>
    </recommendedName>
</protein>
<evidence type="ECO:0000256" key="8">
    <source>
        <dbReference type="ARBA" id="ARBA00023002"/>
    </source>
</evidence>
<evidence type="ECO:0000256" key="6">
    <source>
        <dbReference type="ARBA" id="ARBA00022679"/>
    </source>
</evidence>
<dbReference type="SUPFAM" id="SSF51735">
    <property type="entry name" value="NAD(P)-binding Rossmann-fold domains"/>
    <property type="match status" value="1"/>
</dbReference>
<keyword evidence="5" id="KW-0028">Amino-acid biosynthesis</keyword>
<evidence type="ECO:0000256" key="3">
    <source>
        <dbReference type="ARBA" id="ARBA00022573"/>
    </source>
</evidence>
<evidence type="ECO:0000256" key="12">
    <source>
        <dbReference type="ARBA" id="ARBA00023244"/>
    </source>
</evidence>
<dbReference type="GO" id="GO:0043115">
    <property type="term" value="F:precorrin-2 dehydrogenase activity"/>
    <property type="evidence" value="ECO:0007669"/>
    <property type="project" value="UniProtKB-EC"/>
</dbReference>
<keyword evidence="13" id="KW-0511">Multifunctional enzyme</keyword>
<reference evidence="21" key="1">
    <citation type="submission" date="2021-07" db="EMBL/GenBank/DDBJ databases">
        <authorList>
            <person name="Branca A.L. A."/>
        </authorList>
    </citation>
    <scope>NUCLEOTIDE SEQUENCE</scope>
</reference>
<feature type="domain" description="Siroheme biosynthesis protein Met8 C-terminal" evidence="19">
    <location>
        <begin position="227"/>
        <end position="266"/>
    </location>
</feature>
<dbReference type="CDD" id="cd11642">
    <property type="entry name" value="SUMT"/>
    <property type="match status" value="1"/>
</dbReference>
<comment type="function">
    <text evidence="16">Siroheme synthase involved in methionine biosynthesis.</text>
</comment>
<dbReference type="NCBIfam" id="TIGR01470">
    <property type="entry name" value="cysG_Nterm"/>
    <property type="match status" value="1"/>
</dbReference>
<keyword evidence="11" id="KW-0456">Lyase</keyword>
<keyword evidence="9" id="KW-0520">NAD</keyword>
<comment type="caution">
    <text evidence="21">The sequence shown here is derived from an EMBL/GenBank/DDBJ whole genome shotgun (WGS) entry which is preliminary data.</text>
</comment>
<evidence type="ECO:0000259" key="19">
    <source>
        <dbReference type="Pfam" id="PF14823"/>
    </source>
</evidence>
<evidence type="ECO:0000256" key="15">
    <source>
        <dbReference type="ARBA" id="ARBA00052360"/>
    </source>
</evidence>
<keyword evidence="22" id="KW-1185">Reference proteome</keyword>
<dbReference type="AlphaFoldDB" id="A0A9W4P4F2"/>
<evidence type="ECO:0000256" key="13">
    <source>
        <dbReference type="ARBA" id="ARBA00023268"/>
    </source>
</evidence>
<dbReference type="PROSITE" id="PS00840">
    <property type="entry name" value="SUMT_2"/>
    <property type="match status" value="1"/>
</dbReference>
<evidence type="ECO:0000256" key="17">
    <source>
        <dbReference type="RuleBase" id="RU003960"/>
    </source>
</evidence>
<dbReference type="GO" id="GO:0019354">
    <property type="term" value="P:siroheme biosynthetic process"/>
    <property type="evidence" value="ECO:0007669"/>
    <property type="project" value="InterPro"/>
</dbReference>
<evidence type="ECO:0000256" key="14">
    <source>
        <dbReference type="ARBA" id="ARBA00047561"/>
    </source>
</evidence>
<keyword evidence="12" id="KW-0627">Porphyrin biosynthesis</keyword>
<evidence type="ECO:0000259" key="18">
    <source>
        <dbReference type="Pfam" id="PF00590"/>
    </source>
</evidence>
<evidence type="ECO:0000256" key="5">
    <source>
        <dbReference type="ARBA" id="ARBA00022605"/>
    </source>
</evidence>
<evidence type="ECO:0000256" key="10">
    <source>
        <dbReference type="ARBA" id="ARBA00023167"/>
    </source>
</evidence>
<evidence type="ECO:0000256" key="4">
    <source>
        <dbReference type="ARBA" id="ARBA00022603"/>
    </source>
</evidence>
<dbReference type="GO" id="GO:0000103">
    <property type="term" value="P:sulfate assimilation"/>
    <property type="evidence" value="ECO:0007669"/>
    <property type="project" value="InterPro"/>
</dbReference>
<evidence type="ECO:0000313" key="22">
    <source>
        <dbReference type="Proteomes" id="UP001154252"/>
    </source>
</evidence>
<evidence type="ECO:0000256" key="2">
    <source>
        <dbReference type="ARBA" id="ARBA00005879"/>
    </source>
</evidence>
<dbReference type="FunFam" id="3.30.950.10:FF:000005">
    <property type="entry name" value="Uroporphyrin-III c-methyltransferase, putative"/>
    <property type="match status" value="1"/>
</dbReference>
<dbReference type="OrthoDB" id="508204at2759"/>
<dbReference type="InterPro" id="IPR028281">
    <property type="entry name" value="Sirohaem_synthase_central"/>
</dbReference>
<dbReference type="GO" id="GO:0032259">
    <property type="term" value="P:methylation"/>
    <property type="evidence" value="ECO:0007669"/>
    <property type="project" value="UniProtKB-KW"/>
</dbReference>
<dbReference type="Proteomes" id="UP001154252">
    <property type="component" value="Unassembled WGS sequence"/>
</dbReference>
<dbReference type="InterPro" id="IPR014777">
    <property type="entry name" value="4pyrrole_Mease_sub1"/>
</dbReference>
<dbReference type="PIRSF" id="PIRSF036555">
    <property type="entry name" value="SUMT_yeast"/>
    <property type="match status" value="1"/>
</dbReference>
<keyword evidence="8" id="KW-0560">Oxidoreductase</keyword>
<dbReference type="Pfam" id="PF14823">
    <property type="entry name" value="Sirohm_synth_C"/>
    <property type="match status" value="1"/>
</dbReference>
<dbReference type="InterPro" id="IPR050161">
    <property type="entry name" value="Siro_Cobalamin_biosynth"/>
</dbReference>
<dbReference type="SUPFAM" id="SSF53790">
    <property type="entry name" value="Tetrapyrrole methylase"/>
    <property type="match status" value="1"/>
</dbReference>
<comment type="pathway">
    <text evidence="1">Porphyrin-containing compound metabolism; siroheme biosynthesis; sirohydrochlorin from precorrin-2: step 1/1.</text>
</comment>
<keyword evidence="6 17" id="KW-0808">Transferase</keyword>
<keyword evidence="4 17" id="KW-0489">Methyltransferase</keyword>
<dbReference type="FunFam" id="3.40.50.720:FF:000504">
    <property type="entry name" value="Siroheme synthase, putative"/>
    <property type="match status" value="1"/>
</dbReference>
<evidence type="ECO:0000256" key="9">
    <source>
        <dbReference type="ARBA" id="ARBA00023027"/>
    </source>
</evidence>
<dbReference type="InterPro" id="IPR003043">
    <property type="entry name" value="Uropor_MeTrfase_CS"/>
</dbReference>
<feature type="domain" description="Tetrapyrrole methylase" evidence="18">
    <location>
        <begin position="284"/>
        <end position="503"/>
    </location>
</feature>